<reference evidence="1" key="1">
    <citation type="submission" date="2014-09" db="EMBL/GenBank/DDBJ databases">
        <authorList>
            <person name="Magalhaes I.L.F."/>
            <person name="Oliveira U."/>
            <person name="Santos F.R."/>
            <person name="Vidigal T.H.D.A."/>
            <person name="Brescovit A.D."/>
            <person name="Santos A.J."/>
        </authorList>
    </citation>
    <scope>NUCLEOTIDE SEQUENCE</scope>
    <source>
        <tissue evidence="1">Shoot tissue taken approximately 20 cm above the soil surface</tissue>
    </source>
</reference>
<sequence length="45" mass="4954">MSSSCRLDLRRKLKIEHRNDDLPPMAAPATVLTGSSSVLVSSERK</sequence>
<dbReference type="EMBL" id="GBRH01162049">
    <property type="protein sequence ID" value="JAE35847.1"/>
    <property type="molecule type" value="Transcribed_RNA"/>
</dbReference>
<accession>A0A0A9HGH1</accession>
<protein>
    <submittedName>
        <fullName evidence="1">Uncharacterized protein</fullName>
    </submittedName>
</protein>
<organism evidence="1">
    <name type="scientific">Arundo donax</name>
    <name type="common">Giant reed</name>
    <name type="synonym">Donax arundinaceus</name>
    <dbReference type="NCBI Taxonomy" id="35708"/>
    <lineage>
        <taxon>Eukaryota</taxon>
        <taxon>Viridiplantae</taxon>
        <taxon>Streptophyta</taxon>
        <taxon>Embryophyta</taxon>
        <taxon>Tracheophyta</taxon>
        <taxon>Spermatophyta</taxon>
        <taxon>Magnoliopsida</taxon>
        <taxon>Liliopsida</taxon>
        <taxon>Poales</taxon>
        <taxon>Poaceae</taxon>
        <taxon>PACMAD clade</taxon>
        <taxon>Arundinoideae</taxon>
        <taxon>Arundineae</taxon>
        <taxon>Arundo</taxon>
    </lineage>
</organism>
<dbReference type="AlphaFoldDB" id="A0A0A9HGH1"/>
<proteinExistence type="predicted"/>
<reference evidence="1" key="2">
    <citation type="journal article" date="2015" name="Data Brief">
        <title>Shoot transcriptome of the giant reed, Arundo donax.</title>
        <authorList>
            <person name="Barrero R.A."/>
            <person name="Guerrero F.D."/>
            <person name="Moolhuijzen P."/>
            <person name="Goolsby J.A."/>
            <person name="Tidwell J."/>
            <person name="Bellgard S.E."/>
            <person name="Bellgard M.I."/>
        </authorList>
    </citation>
    <scope>NUCLEOTIDE SEQUENCE</scope>
    <source>
        <tissue evidence="1">Shoot tissue taken approximately 20 cm above the soil surface</tissue>
    </source>
</reference>
<evidence type="ECO:0000313" key="1">
    <source>
        <dbReference type="EMBL" id="JAE35847.1"/>
    </source>
</evidence>
<name>A0A0A9HGH1_ARUDO</name>